<keyword evidence="1" id="KW-0479">Metal-binding</keyword>
<feature type="compositionally biased region" description="Basic and acidic residues" evidence="3">
    <location>
        <begin position="296"/>
        <end position="307"/>
    </location>
</feature>
<dbReference type="GO" id="GO:0016020">
    <property type="term" value="C:membrane"/>
    <property type="evidence" value="ECO:0007669"/>
    <property type="project" value="GOC"/>
</dbReference>
<organism evidence="6 7">
    <name type="scientific">Crateriforma conspicua</name>
    <dbReference type="NCBI Taxonomy" id="2527996"/>
    <lineage>
        <taxon>Bacteria</taxon>
        <taxon>Pseudomonadati</taxon>
        <taxon>Planctomycetota</taxon>
        <taxon>Planctomycetia</taxon>
        <taxon>Planctomycetales</taxon>
        <taxon>Planctomycetaceae</taxon>
        <taxon>Crateriforma</taxon>
    </lineage>
</organism>
<dbReference type="OrthoDB" id="9780884at2"/>
<keyword evidence="7" id="KW-1185">Reference proteome</keyword>
<reference evidence="6 7" key="1">
    <citation type="submission" date="2019-02" db="EMBL/GenBank/DDBJ databases">
        <title>Deep-cultivation of Planctomycetes and their phenomic and genomic characterization uncovers novel biology.</title>
        <authorList>
            <person name="Wiegand S."/>
            <person name="Jogler M."/>
            <person name="Boedeker C."/>
            <person name="Pinto D."/>
            <person name="Vollmers J."/>
            <person name="Rivas-Marin E."/>
            <person name="Kohn T."/>
            <person name="Peeters S.H."/>
            <person name="Heuer A."/>
            <person name="Rast P."/>
            <person name="Oberbeckmann S."/>
            <person name="Bunk B."/>
            <person name="Jeske O."/>
            <person name="Meyerdierks A."/>
            <person name="Storesund J.E."/>
            <person name="Kallscheuer N."/>
            <person name="Luecker S."/>
            <person name="Lage O.M."/>
            <person name="Pohl T."/>
            <person name="Merkel B.J."/>
            <person name="Hornburger P."/>
            <person name="Mueller R.-W."/>
            <person name="Bruemmer F."/>
            <person name="Labrenz M."/>
            <person name="Spormann A.M."/>
            <person name="Op Den Camp H."/>
            <person name="Overmann J."/>
            <person name="Amann R."/>
            <person name="Jetten M.S.M."/>
            <person name="Mascher T."/>
            <person name="Medema M.H."/>
            <person name="Devos D.P."/>
            <person name="Kaster A.-K."/>
            <person name="Ovreas L."/>
            <person name="Rohde M."/>
            <person name="Galperin M.Y."/>
            <person name="Jogler C."/>
        </authorList>
    </citation>
    <scope>NUCLEOTIDE SEQUENCE [LARGE SCALE GENOMIC DNA]</scope>
    <source>
        <strain evidence="6 7">Pan14r</strain>
    </source>
</reference>
<dbReference type="GO" id="GO:0008758">
    <property type="term" value="F:UDP-2,3-diacylglucosamine hydrolase activity"/>
    <property type="evidence" value="ECO:0007669"/>
    <property type="project" value="TreeGrafter"/>
</dbReference>
<dbReference type="GO" id="GO:0009245">
    <property type="term" value="P:lipid A biosynthetic process"/>
    <property type="evidence" value="ECO:0007669"/>
    <property type="project" value="TreeGrafter"/>
</dbReference>
<dbReference type="Proteomes" id="UP000317238">
    <property type="component" value="Unassembled WGS sequence"/>
</dbReference>
<feature type="transmembrane region" description="Helical" evidence="4">
    <location>
        <begin position="81"/>
        <end position="102"/>
    </location>
</feature>
<evidence type="ECO:0000256" key="2">
    <source>
        <dbReference type="ARBA" id="ARBA00022801"/>
    </source>
</evidence>
<keyword evidence="2" id="KW-0378">Hydrolase</keyword>
<dbReference type="SUPFAM" id="SSF56300">
    <property type="entry name" value="Metallo-dependent phosphatases"/>
    <property type="match status" value="1"/>
</dbReference>
<dbReference type="Gene3D" id="3.60.21.10">
    <property type="match status" value="1"/>
</dbReference>
<dbReference type="PANTHER" id="PTHR31302">
    <property type="entry name" value="TRANSMEMBRANE PROTEIN WITH METALLOPHOSPHOESTERASE DOMAIN-RELATED"/>
    <property type="match status" value="1"/>
</dbReference>
<proteinExistence type="predicted"/>
<dbReference type="PANTHER" id="PTHR31302:SF31">
    <property type="entry name" value="PHOSPHODIESTERASE YAEI"/>
    <property type="match status" value="1"/>
</dbReference>
<dbReference type="Pfam" id="PF00149">
    <property type="entry name" value="Metallophos"/>
    <property type="match status" value="1"/>
</dbReference>
<keyword evidence="4" id="KW-0812">Transmembrane</keyword>
<feature type="region of interest" description="Disordered" evidence="3">
    <location>
        <begin position="288"/>
        <end position="307"/>
    </location>
</feature>
<evidence type="ECO:0000259" key="5">
    <source>
        <dbReference type="Pfam" id="PF00149"/>
    </source>
</evidence>
<evidence type="ECO:0000313" key="6">
    <source>
        <dbReference type="EMBL" id="TWT65510.1"/>
    </source>
</evidence>
<accession>A0A5C5XRJ2</accession>
<feature type="transmembrane region" description="Helical" evidence="4">
    <location>
        <begin position="44"/>
        <end position="61"/>
    </location>
</feature>
<dbReference type="InterPro" id="IPR051158">
    <property type="entry name" value="Metallophosphoesterase_sf"/>
</dbReference>
<keyword evidence="4" id="KW-0472">Membrane</keyword>
<sequence>MNPMACWVLSAAALLGHFGLHLALYNRLNSLGWPRRRIKRTEKVLFVEMWLTLLAVLVFYPDVVRRMFAGTMVWSDLPWPLAVYGGVCLAAWLVFGLPWLLWRPIFRWEWADAPRRVDVVDVAKTLGRPLPRSLKCRWQSRLPMNQIFDLAVEEVLLPVPGLPKELDGYRIAHLSDIHLTGDVAPDYVRYAVDRASQWMPDMMALSGDIIDKQPCIDWLFDIFSGAKASDGCYFVLGNHDTRVVDSWQTREAMDRAGWTDLGSRVLPTTVRGVSIELIGNEHPWFARPVITQPPKKRSDDAQQTHASERPFRLAISHSPDQVFWAQRHGIELVLAGHTHGGQGRLPLVGPLLSPSFHGSRFASGDFWKPPTTMHVSRGLGGVHLLRVNCRPELSLLVLKSDGR</sequence>
<evidence type="ECO:0000256" key="1">
    <source>
        <dbReference type="ARBA" id="ARBA00022723"/>
    </source>
</evidence>
<dbReference type="EMBL" id="SJPL01000002">
    <property type="protein sequence ID" value="TWT65510.1"/>
    <property type="molecule type" value="Genomic_DNA"/>
</dbReference>
<protein>
    <submittedName>
        <fullName evidence="6">Phosphodiesterase YaeI</fullName>
    </submittedName>
</protein>
<name>A0A5C5XRJ2_9PLAN</name>
<gene>
    <name evidence="6" type="ORF">Pan14r_50560</name>
</gene>
<evidence type="ECO:0000256" key="4">
    <source>
        <dbReference type="SAM" id="Phobius"/>
    </source>
</evidence>
<dbReference type="InterPro" id="IPR029052">
    <property type="entry name" value="Metallo-depent_PP-like"/>
</dbReference>
<dbReference type="CDD" id="cd07385">
    <property type="entry name" value="MPP_YkuE_C"/>
    <property type="match status" value="1"/>
</dbReference>
<dbReference type="GO" id="GO:0046872">
    <property type="term" value="F:metal ion binding"/>
    <property type="evidence" value="ECO:0007669"/>
    <property type="project" value="UniProtKB-KW"/>
</dbReference>
<evidence type="ECO:0000256" key="3">
    <source>
        <dbReference type="SAM" id="MobiDB-lite"/>
    </source>
</evidence>
<dbReference type="AlphaFoldDB" id="A0A5C5XRJ2"/>
<evidence type="ECO:0000313" key="7">
    <source>
        <dbReference type="Proteomes" id="UP000317238"/>
    </source>
</evidence>
<keyword evidence="4" id="KW-1133">Transmembrane helix</keyword>
<comment type="caution">
    <text evidence="6">The sequence shown here is derived from an EMBL/GenBank/DDBJ whole genome shotgun (WGS) entry which is preliminary data.</text>
</comment>
<feature type="domain" description="Calcineurin-like phosphoesterase" evidence="5">
    <location>
        <begin position="170"/>
        <end position="340"/>
    </location>
</feature>
<dbReference type="InterPro" id="IPR004843">
    <property type="entry name" value="Calcineurin-like_PHP"/>
</dbReference>
<feature type="transmembrane region" description="Helical" evidence="4">
    <location>
        <begin position="6"/>
        <end position="24"/>
    </location>
</feature>